<organism evidence="5 6">
    <name type="scientific">Nitrospina watsonii</name>
    <dbReference type="NCBI Taxonomy" id="1323948"/>
    <lineage>
        <taxon>Bacteria</taxon>
        <taxon>Pseudomonadati</taxon>
        <taxon>Nitrospinota/Tectimicrobiota group</taxon>
        <taxon>Nitrospinota</taxon>
        <taxon>Nitrospinia</taxon>
        <taxon>Nitrospinales</taxon>
        <taxon>Nitrospinaceae</taxon>
        <taxon>Nitrospina</taxon>
    </lineage>
</organism>
<keyword evidence="1" id="KW-0810">Translation regulation</keyword>
<sequence length="113" mass="12943">MKLTVTGRQLKITQAMEDHLHQKLSKALKHIDESADVHVALAVVKHRHFAEITLKEKGVTAHSEAETDDLYQAMDQAVEKIEKQVSKHKEKIKSKKIKKNQEEKDKQLDEPSP</sequence>
<protein>
    <recommendedName>
        <fullName evidence="3">Ribosome hibernation promoting factor</fullName>
    </recommendedName>
</protein>
<dbReference type="Gene3D" id="3.30.160.100">
    <property type="entry name" value="Ribosome hibernation promotion factor-like"/>
    <property type="match status" value="1"/>
</dbReference>
<dbReference type="PANTHER" id="PTHR33231:SF1">
    <property type="entry name" value="30S RIBOSOMAL PROTEIN"/>
    <property type="match status" value="1"/>
</dbReference>
<evidence type="ECO:0000256" key="4">
    <source>
        <dbReference type="SAM" id="MobiDB-lite"/>
    </source>
</evidence>
<dbReference type="InterPro" id="IPR003489">
    <property type="entry name" value="RHF/RaiA"/>
</dbReference>
<dbReference type="EMBL" id="OX336137">
    <property type="protein sequence ID" value="CAI2718475.1"/>
    <property type="molecule type" value="Genomic_DNA"/>
</dbReference>
<dbReference type="Pfam" id="PF02482">
    <property type="entry name" value="Ribosomal_S30AE"/>
    <property type="match status" value="1"/>
</dbReference>
<comment type="subunit">
    <text evidence="2">Associates exclusively with 100S ribosomes, which are dimers of 70S ribosomes.</text>
</comment>
<feature type="compositionally biased region" description="Basic residues" evidence="4">
    <location>
        <begin position="88"/>
        <end position="98"/>
    </location>
</feature>
<dbReference type="CDD" id="cd00552">
    <property type="entry name" value="RaiA"/>
    <property type="match status" value="1"/>
</dbReference>
<evidence type="ECO:0000256" key="3">
    <source>
        <dbReference type="ARBA" id="ARBA00041148"/>
    </source>
</evidence>
<dbReference type="InterPro" id="IPR036567">
    <property type="entry name" value="RHF-like"/>
</dbReference>
<keyword evidence="6" id="KW-1185">Reference proteome</keyword>
<dbReference type="PANTHER" id="PTHR33231">
    <property type="entry name" value="30S RIBOSOMAL PROTEIN"/>
    <property type="match status" value="1"/>
</dbReference>
<feature type="compositionally biased region" description="Basic and acidic residues" evidence="4">
    <location>
        <begin position="99"/>
        <end position="113"/>
    </location>
</feature>
<evidence type="ECO:0000256" key="1">
    <source>
        <dbReference type="ARBA" id="ARBA00022845"/>
    </source>
</evidence>
<name>A0ABN8VXR8_9BACT</name>
<dbReference type="NCBIfam" id="TIGR00741">
    <property type="entry name" value="yfiA"/>
    <property type="match status" value="1"/>
</dbReference>
<dbReference type="RefSeq" id="WP_282011371.1">
    <property type="nucleotide sequence ID" value="NZ_OX336137.1"/>
</dbReference>
<evidence type="ECO:0000256" key="2">
    <source>
        <dbReference type="ARBA" id="ARBA00038695"/>
    </source>
</evidence>
<accession>A0ABN8VXR8</accession>
<dbReference type="SUPFAM" id="SSF69754">
    <property type="entry name" value="Ribosome binding protein Y (YfiA homologue)"/>
    <property type="match status" value="1"/>
</dbReference>
<evidence type="ECO:0000313" key="6">
    <source>
        <dbReference type="Proteomes" id="UP001157733"/>
    </source>
</evidence>
<evidence type="ECO:0000313" key="5">
    <source>
        <dbReference type="EMBL" id="CAI2718475.1"/>
    </source>
</evidence>
<feature type="region of interest" description="Disordered" evidence="4">
    <location>
        <begin position="85"/>
        <end position="113"/>
    </location>
</feature>
<gene>
    <name evidence="5" type="ORF">NSPWAT_1616</name>
</gene>
<dbReference type="InterPro" id="IPR050574">
    <property type="entry name" value="HPF/YfiA_ribosome-assoc"/>
</dbReference>
<reference evidence="5 6" key="1">
    <citation type="submission" date="2022-09" db="EMBL/GenBank/DDBJ databases">
        <authorList>
            <person name="Kop L."/>
        </authorList>
    </citation>
    <scope>NUCLEOTIDE SEQUENCE [LARGE SCALE GENOMIC DNA]</scope>
    <source>
        <strain evidence="5 6">347</strain>
    </source>
</reference>
<proteinExistence type="predicted"/>
<dbReference type="Proteomes" id="UP001157733">
    <property type="component" value="Chromosome"/>
</dbReference>